<protein>
    <submittedName>
        <fullName evidence="3">Cardiotrophin-1-like</fullName>
    </submittedName>
</protein>
<accession>A0A9B0TLT7</accession>
<dbReference type="RefSeq" id="XP_006867681.1">
    <property type="nucleotide sequence ID" value="XM_006867619.1"/>
</dbReference>
<sequence length="135" mass="13832">MLAPVNSPSRCLRVPGLRGGRPAINRRALAAAVHPAQSVREPEADPAPRAPRLTPGVEDGGRQTGGSSSEGNSGRAAELSPSVDPGPQTSPFPCLPTFRLLLLNLYFAPALELQLLGGETALPTEAKGGPIVPAG</sequence>
<evidence type="ECO:0000313" key="2">
    <source>
        <dbReference type="Proteomes" id="UP000504623"/>
    </source>
</evidence>
<dbReference type="AlphaFoldDB" id="A0A9B0TLT7"/>
<gene>
    <name evidence="3" type="primary">LOC102822341</name>
</gene>
<organism evidence="2 3">
    <name type="scientific">Chrysochloris asiatica</name>
    <name type="common">Cape golden mole</name>
    <dbReference type="NCBI Taxonomy" id="185453"/>
    <lineage>
        <taxon>Eukaryota</taxon>
        <taxon>Metazoa</taxon>
        <taxon>Chordata</taxon>
        <taxon>Craniata</taxon>
        <taxon>Vertebrata</taxon>
        <taxon>Euteleostomi</taxon>
        <taxon>Mammalia</taxon>
        <taxon>Eutheria</taxon>
        <taxon>Afrotheria</taxon>
        <taxon>Chrysochloridae</taxon>
        <taxon>Chrysochlorinae</taxon>
        <taxon>Chrysochloris</taxon>
    </lineage>
</organism>
<name>A0A9B0TLT7_CHRAS</name>
<evidence type="ECO:0000256" key="1">
    <source>
        <dbReference type="SAM" id="MobiDB-lite"/>
    </source>
</evidence>
<feature type="region of interest" description="Disordered" evidence="1">
    <location>
        <begin position="31"/>
        <end position="91"/>
    </location>
</feature>
<dbReference type="Proteomes" id="UP000504623">
    <property type="component" value="Unplaced"/>
</dbReference>
<keyword evidence="2" id="KW-1185">Reference proteome</keyword>
<reference evidence="3" key="1">
    <citation type="submission" date="2025-08" db="UniProtKB">
        <authorList>
            <consortium name="RefSeq"/>
        </authorList>
    </citation>
    <scope>IDENTIFICATION</scope>
    <source>
        <tissue evidence="3">Spleen</tissue>
    </source>
</reference>
<dbReference type="GeneID" id="102822341"/>
<proteinExistence type="predicted"/>
<evidence type="ECO:0000313" key="3">
    <source>
        <dbReference type="RefSeq" id="XP_006867681.1"/>
    </source>
</evidence>